<evidence type="ECO:0000313" key="2">
    <source>
        <dbReference type="Proteomes" id="UP000315403"/>
    </source>
</evidence>
<name>A0A543Q778_ACITH</name>
<accession>A0A543Q778</accession>
<dbReference type="EMBL" id="SZUV01000001">
    <property type="protein sequence ID" value="TQN52186.1"/>
    <property type="molecule type" value="Genomic_DNA"/>
</dbReference>
<dbReference type="AlphaFoldDB" id="A0A543Q778"/>
<protein>
    <submittedName>
        <fullName evidence="1">Uncharacterized protein</fullName>
    </submittedName>
</protein>
<dbReference type="RefSeq" id="WP_142088431.1">
    <property type="nucleotide sequence ID" value="NZ_SZUV01000001.1"/>
</dbReference>
<dbReference type="Proteomes" id="UP000315403">
    <property type="component" value="Unassembled WGS sequence"/>
</dbReference>
<reference evidence="1 2" key="1">
    <citation type="submission" date="2019-03" db="EMBL/GenBank/DDBJ databases">
        <title>New insights into Acidothiobacillus thiooxidans sulfur metabolism through coupled gene expression, solution geochemistry, microscopy and spectroscopy analyses.</title>
        <authorList>
            <person name="Camacho D."/>
            <person name="Frazao R."/>
            <person name="Fouillen A."/>
            <person name="Nanci A."/>
            <person name="Lang B.F."/>
            <person name="Apte S.C."/>
            <person name="Baron C."/>
            <person name="Warren L.A."/>
        </authorList>
    </citation>
    <scope>NUCLEOTIDE SEQUENCE [LARGE SCALE GENOMIC DNA]</scope>
    <source>
        <strain evidence="1 2">ATCC 19377</strain>
    </source>
</reference>
<evidence type="ECO:0000313" key="1">
    <source>
        <dbReference type="EMBL" id="TQN52186.1"/>
    </source>
</evidence>
<sequence>MNSKNHKKTEESFSTFVELSPEDGQILLNFGISETDWKALIDYRGNKTKAFAWVESRLQEVRTLSSEAQRSYLRVMLNNLMYSDKQ</sequence>
<organism evidence="1 2">
    <name type="scientific">Acidithiobacillus thiooxidans ATCC 19377</name>
    <dbReference type="NCBI Taxonomy" id="637390"/>
    <lineage>
        <taxon>Bacteria</taxon>
        <taxon>Pseudomonadati</taxon>
        <taxon>Pseudomonadota</taxon>
        <taxon>Acidithiobacillia</taxon>
        <taxon>Acidithiobacillales</taxon>
        <taxon>Acidithiobacillaceae</taxon>
        <taxon>Acidithiobacillus</taxon>
    </lineage>
</organism>
<proteinExistence type="predicted"/>
<gene>
    <name evidence="1" type="ORF">DLNHIDIE_02070</name>
</gene>
<comment type="caution">
    <text evidence="1">The sequence shown here is derived from an EMBL/GenBank/DDBJ whole genome shotgun (WGS) entry which is preliminary data.</text>
</comment>